<evidence type="ECO:0000256" key="1">
    <source>
        <dbReference type="ARBA" id="ARBA00004496"/>
    </source>
</evidence>
<evidence type="ECO:0000313" key="8">
    <source>
        <dbReference type="EMBL" id="CEK76562.1"/>
    </source>
</evidence>
<dbReference type="PANTHER" id="PTHR12794:SF0">
    <property type="entry name" value="GEM-ASSOCIATED PROTEIN 2"/>
    <property type="match status" value="1"/>
</dbReference>
<dbReference type="GO" id="GO:0000387">
    <property type="term" value="P:spliceosomal snRNP assembly"/>
    <property type="evidence" value="ECO:0007669"/>
    <property type="project" value="InterPro"/>
</dbReference>
<dbReference type="AlphaFoldDB" id="A0A0B7A7D3"/>
<evidence type="ECO:0000256" key="3">
    <source>
        <dbReference type="ARBA" id="ARBA00022664"/>
    </source>
</evidence>
<dbReference type="GO" id="GO:0000245">
    <property type="term" value="P:spliceosomal complex assembly"/>
    <property type="evidence" value="ECO:0007669"/>
    <property type="project" value="InterPro"/>
</dbReference>
<keyword evidence="2" id="KW-0963">Cytoplasm</keyword>
<feature type="region of interest" description="Disordered" evidence="7">
    <location>
        <begin position="1"/>
        <end position="20"/>
    </location>
</feature>
<accession>A0A0B7A7D3</accession>
<keyword evidence="4" id="KW-0508">mRNA splicing</keyword>
<evidence type="ECO:0000256" key="4">
    <source>
        <dbReference type="ARBA" id="ARBA00023187"/>
    </source>
</evidence>
<comment type="subcellular location">
    <subcellularLocation>
        <location evidence="1">Cytoplasm</location>
    </subcellularLocation>
</comment>
<gene>
    <name evidence="8" type="primary">ORF100523</name>
</gene>
<feature type="non-terminal residue" evidence="8">
    <location>
        <position position="1"/>
    </location>
</feature>
<dbReference type="InterPro" id="IPR017364">
    <property type="entry name" value="GEMIN2"/>
</dbReference>
<dbReference type="PIRSF" id="PIRSF038038">
    <property type="entry name" value="SMN_Gemin2"/>
    <property type="match status" value="1"/>
</dbReference>
<sequence>RLTQRRMDDSDSDGPNEQAFSVDVNNLDDIDLSVPPTSGIEYLRRVRQEAMGCPKVVVADLDTSAFLPRQTVLVSEPGGLLPVPESYKAPIPWQSFQVAEFATLRQKLIRFRALVKQNKIDVPAPKLPHASDSRSWCKLCFGQLKVKTDDSLASQPSEATCEPNILDICESQGSPPLLQIVTHMNQHQVTSVLEYHVNWLEATGFSSRQGQWFYALLASLQKPLTPEICSWIRRLARLCSNIRASLEHSSDPRLNELNLIICLVSRYFDQRDLADV</sequence>
<dbReference type="Pfam" id="PF04938">
    <property type="entry name" value="SIP1"/>
    <property type="match status" value="1"/>
</dbReference>
<reference evidence="8" key="1">
    <citation type="submission" date="2014-12" db="EMBL/GenBank/DDBJ databases">
        <title>Insight into the proteome of Arion vulgaris.</title>
        <authorList>
            <person name="Aradska J."/>
            <person name="Bulat T."/>
            <person name="Smidak R."/>
            <person name="Sarate P."/>
            <person name="Gangsoo J."/>
            <person name="Sialana F."/>
            <person name="Bilban M."/>
            <person name="Lubec G."/>
        </authorList>
    </citation>
    <scope>NUCLEOTIDE SEQUENCE</scope>
    <source>
        <tissue evidence="8">Skin</tissue>
    </source>
</reference>
<evidence type="ECO:0000256" key="2">
    <source>
        <dbReference type="ARBA" id="ARBA00022490"/>
    </source>
</evidence>
<evidence type="ECO:0000256" key="5">
    <source>
        <dbReference type="ARBA" id="ARBA00025758"/>
    </source>
</evidence>
<keyword evidence="3" id="KW-0507">mRNA processing</keyword>
<organism evidence="8">
    <name type="scientific">Arion vulgaris</name>
    <dbReference type="NCBI Taxonomy" id="1028688"/>
    <lineage>
        <taxon>Eukaryota</taxon>
        <taxon>Metazoa</taxon>
        <taxon>Spiralia</taxon>
        <taxon>Lophotrochozoa</taxon>
        <taxon>Mollusca</taxon>
        <taxon>Gastropoda</taxon>
        <taxon>Heterobranchia</taxon>
        <taxon>Euthyneura</taxon>
        <taxon>Panpulmonata</taxon>
        <taxon>Eupulmonata</taxon>
        <taxon>Stylommatophora</taxon>
        <taxon>Helicina</taxon>
        <taxon>Arionoidea</taxon>
        <taxon>Arionidae</taxon>
        <taxon>Arion</taxon>
    </lineage>
</organism>
<dbReference type="InterPro" id="IPR035426">
    <property type="entry name" value="Gemin2/Brr1"/>
</dbReference>
<comment type="similarity">
    <text evidence="5">Belongs to the gemin-2 family.</text>
</comment>
<dbReference type="Gene3D" id="1.20.58.1070">
    <property type="match status" value="1"/>
</dbReference>
<name>A0A0B7A7D3_9EUPU</name>
<dbReference type="GO" id="GO:0005681">
    <property type="term" value="C:spliceosomal complex"/>
    <property type="evidence" value="ECO:0007669"/>
    <property type="project" value="InterPro"/>
</dbReference>
<dbReference type="GO" id="GO:0032797">
    <property type="term" value="C:SMN complex"/>
    <property type="evidence" value="ECO:0007669"/>
    <property type="project" value="TreeGrafter"/>
</dbReference>
<dbReference type="EMBL" id="HACG01029697">
    <property type="protein sequence ID" value="CEK76562.1"/>
    <property type="molecule type" value="Transcribed_RNA"/>
</dbReference>
<proteinExistence type="inferred from homology"/>
<dbReference type="PANTHER" id="PTHR12794">
    <property type="entry name" value="GEMIN2"/>
    <property type="match status" value="1"/>
</dbReference>
<evidence type="ECO:0000256" key="7">
    <source>
        <dbReference type="SAM" id="MobiDB-lite"/>
    </source>
</evidence>
<protein>
    <recommendedName>
        <fullName evidence="6">Gem-associated protein 2</fullName>
    </recommendedName>
</protein>
<evidence type="ECO:0000256" key="6">
    <source>
        <dbReference type="ARBA" id="ARBA00047179"/>
    </source>
</evidence>